<dbReference type="PANTHER" id="PTHR41786">
    <property type="entry name" value="MOTILITY ACCESSORY FACTOR MAF"/>
    <property type="match status" value="1"/>
</dbReference>
<dbReference type="InterPro" id="IPR002826">
    <property type="entry name" value="MptE-like"/>
</dbReference>
<name>A0A3B1BNP7_9ZZZZ</name>
<dbReference type="EMBL" id="UOGA01000058">
    <property type="protein sequence ID" value="VAX16161.1"/>
    <property type="molecule type" value="Genomic_DNA"/>
</dbReference>
<gene>
    <name evidence="2" type="ORF">MNBD_NITROSPINAE04-1510</name>
</gene>
<evidence type="ECO:0000313" key="2">
    <source>
        <dbReference type="EMBL" id="VAX16161.1"/>
    </source>
</evidence>
<dbReference type="Pfam" id="PF01973">
    <property type="entry name" value="MptE-like"/>
    <property type="match status" value="1"/>
</dbReference>
<proteinExistence type="predicted"/>
<dbReference type="AlphaFoldDB" id="A0A3B1BNP7"/>
<dbReference type="PANTHER" id="PTHR41786:SF1">
    <property type="entry name" value="6-HYDROXYMETHYLPTERIN DIPHOSPHOKINASE MPTE-LIKE DOMAIN-CONTAINING PROTEIN"/>
    <property type="match status" value="1"/>
</dbReference>
<protein>
    <submittedName>
        <fullName evidence="2">Motility accessory factor</fullName>
    </submittedName>
</protein>
<feature type="domain" description="6-hydroxymethylpterin diphosphokinase MptE-like" evidence="1">
    <location>
        <begin position="203"/>
        <end position="371"/>
    </location>
</feature>
<organism evidence="2">
    <name type="scientific">hydrothermal vent metagenome</name>
    <dbReference type="NCBI Taxonomy" id="652676"/>
    <lineage>
        <taxon>unclassified sequences</taxon>
        <taxon>metagenomes</taxon>
        <taxon>ecological metagenomes</taxon>
    </lineage>
</organism>
<evidence type="ECO:0000259" key="1">
    <source>
        <dbReference type="Pfam" id="PF01973"/>
    </source>
</evidence>
<accession>A0A3B1BNP7</accession>
<reference evidence="2" key="1">
    <citation type="submission" date="2018-06" db="EMBL/GenBank/DDBJ databases">
        <authorList>
            <person name="Zhirakovskaya E."/>
        </authorList>
    </citation>
    <scope>NUCLEOTIDE SEQUENCE</scope>
</reference>
<sequence length="627" mass="68706">MTVFEENLAAIRKHSPELAKLLAKTQPSARIKRTIDEAGRVTVKIYGPDGNGTLRLPDIHKPSLNSAADELANARMVALLGFGSGSLLAEVVDRASDQAFILLIEPDIDFFTAVLKEVNIARILKLERVSLSIGENPAAATFARAENEFGVFTCSNFSIVENRWSAKIYSSFFNEVKERLEHLKEYASQNILTMASFGVLWQKNILQNLPAILKSGSASTLFERYKGIPAAVVSAGPSLDKTAFKLSVFKENGLVIAVDTAVRALLSVGVTPDIVVSLDAKEENYFHLAGIKLPDTLMVLNPVAHPKIVEEHVGPKVFIDYADPLFRWLETVIGEKGTIRSGGSVATSAFDLAIKLGCSPIVFVGQDMSYIHGRTHAGETTHESMRPFTGTEDRWDNSRLGDDVLVESYEKENIFGELVFTNPKMDGWRKWFELIIGSESIDAYNATEGGIEIKGATNVALADISARLPRQKSVMAISDEIFPEKEDDVTERVVEALTEARDEAREVKRVCGKGIAVVKETLASIEKSANTGGLAIGKGLSALGDISSEILGTKMFVEINRWSVDSVLDKVDAIRRKGRKLNDANAISYATLESFRVLFSDMYQAAAGFEREADKAVSRLKRMLPKV</sequence>